<sequence length="250" mass="29085">MIKFFRHIRQTLIEQGKMGKPAGRTGRYFKYAIGEIVLVVIGILIALQINNWNQQRILRNQSQQVLLNLREEIKESKAELKETTNFLKHRIDNRLEYLNNTNLDESDAEKIKKISNMMFFYTDNLKLPITESELGPDKKIIQWPELTKSLQNLFESIQYYNKGIEYIENDIHSNILPYSVKQGVIIDLIVSNGMLKPRDYLNADVYNTENFRNVIASSTLMTSALLEGAKKVLDNYDEVLLIINKKLNKN</sequence>
<name>A0A506PNB7_9FLAO</name>
<keyword evidence="1" id="KW-0175">Coiled coil</keyword>
<dbReference type="Pfam" id="PF19578">
    <property type="entry name" value="DUF6090"/>
    <property type="match status" value="1"/>
</dbReference>
<protein>
    <submittedName>
        <fullName evidence="3">Uncharacterized protein</fullName>
    </submittedName>
</protein>
<dbReference type="OrthoDB" id="1430261at2"/>
<gene>
    <name evidence="3" type="ORF">FJ651_00245</name>
</gene>
<evidence type="ECO:0000256" key="2">
    <source>
        <dbReference type="SAM" id="Phobius"/>
    </source>
</evidence>
<comment type="caution">
    <text evidence="3">The sequence shown here is derived from an EMBL/GenBank/DDBJ whole genome shotgun (WGS) entry which is preliminary data.</text>
</comment>
<keyword evidence="2" id="KW-0472">Membrane</keyword>
<reference evidence="3 4" key="1">
    <citation type="submission" date="2019-06" db="EMBL/GenBank/DDBJ databases">
        <title>Flavobacteriaceae Paucihalobacterium erythroidium CWB-1, complete genome.</title>
        <authorList>
            <person name="Wu S."/>
        </authorList>
    </citation>
    <scope>NUCLEOTIDE SEQUENCE [LARGE SCALE GENOMIC DNA]</scope>
    <source>
        <strain evidence="3 4">CWB-1</strain>
    </source>
</reference>
<accession>A0A506PNB7</accession>
<evidence type="ECO:0000313" key="4">
    <source>
        <dbReference type="Proteomes" id="UP000317332"/>
    </source>
</evidence>
<feature type="coiled-coil region" evidence="1">
    <location>
        <begin position="59"/>
        <end position="90"/>
    </location>
</feature>
<proteinExistence type="predicted"/>
<keyword evidence="4" id="KW-1185">Reference proteome</keyword>
<dbReference type="EMBL" id="VHIQ01000001">
    <property type="protein sequence ID" value="TPV35386.1"/>
    <property type="molecule type" value="Genomic_DNA"/>
</dbReference>
<dbReference type="AlphaFoldDB" id="A0A506PNB7"/>
<dbReference type="InterPro" id="IPR045749">
    <property type="entry name" value="DUF6090"/>
</dbReference>
<evidence type="ECO:0000313" key="3">
    <source>
        <dbReference type="EMBL" id="TPV35386.1"/>
    </source>
</evidence>
<dbReference type="Proteomes" id="UP000317332">
    <property type="component" value="Unassembled WGS sequence"/>
</dbReference>
<organism evidence="3 4">
    <name type="scientific">Paucihalobacter ruber</name>
    <dbReference type="NCBI Taxonomy" id="2567861"/>
    <lineage>
        <taxon>Bacteria</taxon>
        <taxon>Pseudomonadati</taxon>
        <taxon>Bacteroidota</taxon>
        <taxon>Flavobacteriia</taxon>
        <taxon>Flavobacteriales</taxon>
        <taxon>Flavobacteriaceae</taxon>
        <taxon>Paucihalobacter</taxon>
    </lineage>
</organism>
<keyword evidence="2" id="KW-0812">Transmembrane</keyword>
<evidence type="ECO:0000256" key="1">
    <source>
        <dbReference type="SAM" id="Coils"/>
    </source>
</evidence>
<dbReference type="RefSeq" id="WP_140988395.1">
    <property type="nucleotide sequence ID" value="NZ_VHIQ01000001.1"/>
</dbReference>
<keyword evidence="2" id="KW-1133">Transmembrane helix</keyword>
<feature type="transmembrane region" description="Helical" evidence="2">
    <location>
        <begin position="28"/>
        <end position="49"/>
    </location>
</feature>